<evidence type="ECO:0000313" key="7">
    <source>
        <dbReference type="Proteomes" id="UP000199524"/>
    </source>
</evidence>
<dbReference type="GO" id="GO:0008483">
    <property type="term" value="F:transaminase activity"/>
    <property type="evidence" value="ECO:0007669"/>
    <property type="project" value="TreeGrafter"/>
</dbReference>
<accession>A0A1H1ZFZ5</accession>
<dbReference type="PIRSF" id="PIRSF000390">
    <property type="entry name" value="PLP_StrS"/>
    <property type="match status" value="1"/>
</dbReference>
<dbReference type="CDD" id="cd00616">
    <property type="entry name" value="AHBA_syn"/>
    <property type="match status" value="1"/>
</dbReference>
<dbReference type="AlphaFoldDB" id="A0A1H1ZFZ5"/>
<dbReference type="InterPro" id="IPR015422">
    <property type="entry name" value="PyrdxlP-dep_Trfase_small"/>
</dbReference>
<dbReference type="GO" id="GO:0030170">
    <property type="term" value="F:pyridoxal phosphate binding"/>
    <property type="evidence" value="ECO:0007669"/>
    <property type="project" value="TreeGrafter"/>
</dbReference>
<dbReference type="Gene3D" id="3.40.640.10">
    <property type="entry name" value="Type I PLP-dependent aspartate aminotransferase-like (Major domain)"/>
    <property type="match status" value="1"/>
</dbReference>
<dbReference type="GeneID" id="300209910"/>
<evidence type="ECO:0000256" key="5">
    <source>
        <dbReference type="RuleBase" id="RU004508"/>
    </source>
</evidence>
<organism evidence="6 7">
    <name type="scientific">Pseudomonas asplenii</name>
    <dbReference type="NCBI Taxonomy" id="53407"/>
    <lineage>
        <taxon>Bacteria</taxon>
        <taxon>Pseudomonadati</taxon>
        <taxon>Pseudomonadota</taxon>
        <taxon>Gammaproteobacteria</taxon>
        <taxon>Pseudomonadales</taxon>
        <taxon>Pseudomonadaceae</taxon>
        <taxon>Pseudomonas</taxon>
    </lineage>
</organism>
<proteinExistence type="inferred from homology"/>
<keyword evidence="1 4" id="KW-0663">Pyridoxal phosphate</keyword>
<dbReference type="Gene3D" id="3.90.1150.10">
    <property type="entry name" value="Aspartate Aminotransferase, domain 1"/>
    <property type="match status" value="1"/>
</dbReference>
<dbReference type="Proteomes" id="UP000199524">
    <property type="component" value="Chromosome I"/>
</dbReference>
<reference evidence="7" key="1">
    <citation type="submission" date="2016-10" db="EMBL/GenBank/DDBJ databases">
        <authorList>
            <person name="Varghese N."/>
            <person name="Submissions S."/>
        </authorList>
    </citation>
    <scope>NUCLEOTIDE SEQUENCE [LARGE SCALE GENOMIC DNA]</scope>
    <source>
        <strain evidence="7">ATCC 23835</strain>
    </source>
</reference>
<dbReference type="InterPro" id="IPR000653">
    <property type="entry name" value="DegT/StrS_aminotransferase"/>
</dbReference>
<evidence type="ECO:0000256" key="1">
    <source>
        <dbReference type="ARBA" id="ARBA00022898"/>
    </source>
</evidence>
<sequence length="371" mass="40235">MNMKVNRYNYSSQFGKDLQPLLHAIGEDLLNGHYILTETVENFEAAFANYIGGKYCVGTNSGTDALILALLAMGIGPGDEVITQANTFYATVAAICFVGAAPVLVDAEPHAYLMNVEQVEPAITARTKAIIAVHLFGKCMPMTKLLALAEKHHLRVIEDAAQSHGAQIDGRVAGHFGDIGCFSFHPSKNLAAAGDAGAIVTDDSHLAERIKVLRALGQCGQNRHVALGMNSKLDAIQARVLSAKLEHLEDWNKQRRAVAAHYISRLEGLSLSFQAPAEHKDHVYHLFQVRTEQRDALLAHLQSNGIDAVVRYPTPIHLQEASAASGWKAGDFPVAEALATQTLCLPLRPDMDADEADRVCDCVHAFFEGHS</sequence>
<dbReference type="PANTHER" id="PTHR30244">
    <property type="entry name" value="TRANSAMINASE"/>
    <property type="match status" value="1"/>
</dbReference>
<keyword evidence="7" id="KW-1185">Reference proteome</keyword>
<dbReference type="InterPro" id="IPR015421">
    <property type="entry name" value="PyrdxlP-dep_Trfase_major"/>
</dbReference>
<dbReference type="GO" id="GO:0000271">
    <property type="term" value="P:polysaccharide biosynthetic process"/>
    <property type="evidence" value="ECO:0007669"/>
    <property type="project" value="TreeGrafter"/>
</dbReference>
<dbReference type="EMBL" id="LT629777">
    <property type="protein sequence ID" value="SDT32573.1"/>
    <property type="molecule type" value="Genomic_DNA"/>
</dbReference>
<protein>
    <submittedName>
        <fullName evidence="6">dTDP-4-amino-4,6-dideoxygalactose transaminase</fullName>
    </submittedName>
</protein>
<dbReference type="PANTHER" id="PTHR30244:SF36">
    <property type="entry name" value="3-OXO-GLUCOSE-6-PHOSPHATE:GLUTAMATE AMINOTRANSFERASE"/>
    <property type="match status" value="1"/>
</dbReference>
<feature type="modified residue" description="N6-(pyridoxal phosphate)lysine" evidence="4">
    <location>
        <position position="188"/>
    </location>
</feature>
<feature type="active site" description="Proton acceptor" evidence="3">
    <location>
        <position position="188"/>
    </location>
</feature>
<name>A0A1H1ZFZ5_9PSED</name>
<dbReference type="SUPFAM" id="SSF53383">
    <property type="entry name" value="PLP-dependent transferases"/>
    <property type="match status" value="1"/>
</dbReference>
<dbReference type="InterPro" id="IPR015424">
    <property type="entry name" value="PyrdxlP-dep_Trfase"/>
</dbReference>
<dbReference type="Pfam" id="PF01041">
    <property type="entry name" value="DegT_DnrJ_EryC1"/>
    <property type="match status" value="1"/>
</dbReference>
<evidence type="ECO:0000313" key="6">
    <source>
        <dbReference type="EMBL" id="SDT32573.1"/>
    </source>
</evidence>
<evidence type="ECO:0000256" key="3">
    <source>
        <dbReference type="PIRSR" id="PIRSR000390-1"/>
    </source>
</evidence>
<comment type="similarity">
    <text evidence="2 5">Belongs to the DegT/DnrJ/EryC1 family.</text>
</comment>
<gene>
    <name evidence="6" type="ORF">SAMN05216598_5051</name>
</gene>
<dbReference type="RefSeq" id="WP_090209922.1">
    <property type="nucleotide sequence ID" value="NZ_LT629777.1"/>
</dbReference>
<evidence type="ECO:0000256" key="2">
    <source>
        <dbReference type="ARBA" id="ARBA00037999"/>
    </source>
</evidence>
<evidence type="ECO:0000256" key="4">
    <source>
        <dbReference type="PIRSR" id="PIRSR000390-2"/>
    </source>
</evidence>